<evidence type="ECO:0000313" key="3">
    <source>
        <dbReference type="Proteomes" id="UP001465976"/>
    </source>
</evidence>
<protein>
    <submittedName>
        <fullName evidence="2">Uncharacterized protein</fullName>
    </submittedName>
</protein>
<dbReference type="EMBL" id="JBAHYK010000410">
    <property type="protein sequence ID" value="KAL0574302.1"/>
    <property type="molecule type" value="Genomic_DNA"/>
</dbReference>
<feature type="region of interest" description="Disordered" evidence="1">
    <location>
        <begin position="1"/>
        <end position="27"/>
    </location>
</feature>
<evidence type="ECO:0000256" key="1">
    <source>
        <dbReference type="SAM" id="MobiDB-lite"/>
    </source>
</evidence>
<dbReference type="InterPro" id="IPR021475">
    <property type="entry name" value="Pants/Emi1-like"/>
</dbReference>
<sequence length="184" mass="21439">MWPWSSSPSTSSSTPTPTPIPITQPTEPVANAHNYFESIVQEELAYLRLVHPTVEETPTCMNLFDTYLSCHAIRTQLKSYYRYGTSPTHSPFPCAEKLEDWKFCLNLKWVETPEERRDKRLRRRAEWWARRRVEGKCSEDVWGVRKTFAGVGGATQTQEWPRPLTREEMEVYTHEDGVGHEGMF</sequence>
<proteinExistence type="predicted"/>
<evidence type="ECO:0000313" key="2">
    <source>
        <dbReference type="EMBL" id="KAL0574302.1"/>
    </source>
</evidence>
<feature type="compositionally biased region" description="Low complexity" evidence="1">
    <location>
        <begin position="1"/>
        <end position="15"/>
    </location>
</feature>
<organism evidence="2 3">
    <name type="scientific">Marasmius crinis-equi</name>
    <dbReference type="NCBI Taxonomy" id="585013"/>
    <lineage>
        <taxon>Eukaryota</taxon>
        <taxon>Fungi</taxon>
        <taxon>Dikarya</taxon>
        <taxon>Basidiomycota</taxon>
        <taxon>Agaricomycotina</taxon>
        <taxon>Agaricomycetes</taxon>
        <taxon>Agaricomycetidae</taxon>
        <taxon>Agaricales</taxon>
        <taxon>Marasmiineae</taxon>
        <taxon>Marasmiaceae</taxon>
        <taxon>Marasmius</taxon>
    </lineage>
</organism>
<name>A0ABR3FG28_9AGAR</name>
<keyword evidence="3" id="KW-1185">Reference proteome</keyword>
<dbReference type="PANTHER" id="PTHR28052:SF1">
    <property type="entry name" value="UPF0545 PROTEIN C22ORF39"/>
    <property type="match status" value="1"/>
</dbReference>
<accession>A0ABR3FG28</accession>
<dbReference type="PANTHER" id="PTHR28052">
    <property type="entry name" value="UPF0545 PROTEIN C22ORF39"/>
    <property type="match status" value="1"/>
</dbReference>
<reference evidence="2 3" key="1">
    <citation type="submission" date="2024-02" db="EMBL/GenBank/DDBJ databases">
        <title>A draft genome for the cacao thread blight pathogen Marasmius crinis-equi.</title>
        <authorList>
            <person name="Cohen S.P."/>
            <person name="Baruah I.K."/>
            <person name="Amoako-Attah I."/>
            <person name="Bukari Y."/>
            <person name="Meinhardt L.W."/>
            <person name="Bailey B.A."/>
        </authorList>
    </citation>
    <scope>NUCLEOTIDE SEQUENCE [LARGE SCALE GENOMIC DNA]</scope>
    <source>
        <strain evidence="2 3">GH-76</strain>
    </source>
</reference>
<dbReference type="Proteomes" id="UP001465976">
    <property type="component" value="Unassembled WGS sequence"/>
</dbReference>
<comment type="caution">
    <text evidence="2">The sequence shown here is derived from an EMBL/GenBank/DDBJ whole genome shotgun (WGS) entry which is preliminary data.</text>
</comment>
<dbReference type="Pfam" id="PF11326">
    <property type="entry name" value="PANTS-like"/>
    <property type="match status" value="1"/>
</dbReference>
<gene>
    <name evidence="2" type="ORF">V5O48_007660</name>
</gene>